<dbReference type="PANTHER" id="PTHR13802">
    <property type="entry name" value="MUCIN 4-RELATED"/>
    <property type="match status" value="1"/>
</dbReference>
<dbReference type="AlphaFoldDB" id="A0A1H7PDZ0"/>
<dbReference type="PROSITE" id="PS51257">
    <property type="entry name" value="PROKAR_LIPOPROTEIN"/>
    <property type="match status" value="1"/>
</dbReference>
<dbReference type="Pfam" id="PF07589">
    <property type="entry name" value="PEP-CTERM"/>
    <property type="match status" value="1"/>
</dbReference>
<dbReference type="STRING" id="1233.SAMN05216387_1093"/>
<feature type="domain" description="NIDO" evidence="3">
    <location>
        <begin position="91"/>
        <end position="238"/>
    </location>
</feature>
<feature type="signal peptide" evidence="2">
    <location>
        <begin position="1"/>
        <end position="21"/>
    </location>
</feature>
<gene>
    <name evidence="5" type="ORF">SAMN05216387_1093</name>
</gene>
<feature type="domain" description="Ice-binding protein C-terminal" evidence="4">
    <location>
        <begin position="273"/>
        <end position="296"/>
    </location>
</feature>
<dbReference type="InterPro" id="IPR003886">
    <property type="entry name" value="NIDO_dom"/>
</dbReference>
<proteinExistence type="predicted"/>
<dbReference type="RefSeq" id="WP_218141542.1">
    <property type="nucleotide sequence ID" value="NZ_FOBH01000009.1"/>
</dbReference>
<evidence type="ECO:0000313" key="5">
    <source>
        <dbReference type="EMBL" id="SEL33982.1"/>
    </source>
</evidence>
<evidence type="ECO:0000259" key="4">
    <source>
        <dbReference type="Pfam" id="PF07589"/>
    </source>
</evidence>
<keyword evidence="6" id="KW-1185">Reference proteome</keyword>
<sequence>MKFRMYLCAAAVAACTGAAQAAVITIPQSALIPSTTLWTTDLGISTGNTLVMTGGSNAANVGAANGRNDDGFSGPINLGFNFTLFGTTYTSFYANNNGNISFGNGIAAYTPTGLQGATQPIISPFFADVDTRNSSSGVMSLQTHSSAAGNEVIITWPNVGYFNAQGSPLNTFQLVIRGDDYVVPSGEGRVGFFWNDMGWEVGSASGGGSGGLCTGVGGIGRSCVPAAVGFGDGISNGYVLEGSTLNGIAGVVQDHRLWINLDSSGVPEVPSGTIPEPGTLLLMSIAGMAFIGNRRKLLRSRNL</sequence>
<name>A0A1H7PDZ0_9PROT</name>
<dbReference type="GO" id="GO:0007160">
    <property type="term" value="P:cell-matrix adhesion"/>
    <property type="evidence" value="ECO:0007669"/>
    <property type="project" value="InterPro"/>
</dbReference>
<evidence type="ECO:0000256" key="1">
    <source>
        <dbReference type="ARBA" id="ARBA00023157"/>
    </source>
</evidence>
<dbReference type="NCBIfam" id="TIGR02595">
    <property type="entry name" value="PEP_CTERM"/>
    <property type="match status" value="1"/>
</dbReference>
<keyword evidence="1" id="KW-1015">Disulfide bond</keyword>
<dbReference type="Proteomes" id="UP000198620">
    <property type="component" value="Unassembled WGS sequence"/>
</dbReference>
<keyword evidence="2" id="KW-0732">Signal</keyword>
<evidence type="ECO:0000313" key="6">
    <source>
        <dbReference type="Proteomes" id="UP000198620"/>
    </source>
</evidence>
<protein>
    <submittedName>
        <fullName evidence="5">PEP-CTERM protein-sorting domain-containing protein</fullName>
    </submittedName>
</protein>
<evidence type="ECO:0000256" key="2">
    <source>
        <dbReference type="SAM" id="SignalP"/>
    </source>
</evidence>
<accession>A0A1H7PDZ0</accession>
<organism evidence="5 6">
    <name type="scientific">Nitrosovibrio tenuis</name>
    <dbReference type="NCBI Taxonomy" id="1233"/>
    <lineage>
        <taxon>Bacteria</taxon>
        <taxon>Pseudomonadati</taxon>
        <taxon>Pseudomonadota</taxon>
        <taxon>Betaproteobacteria</taxon>
        <taxon>Nitrosomonadales</taxon>
        <taxon>Nitrosomonadaceae</taxon>
        <taxon>Nitrosovibrio</taxon>
    </lineage>
</organism>
<dbReference type="InterPro" id="IPR013424">
    <property type="entry name" value="Ice-binding_C"/>
</dbReference>
<dbReference type="PANTHER" id="PTHR13802:SF52">
    <property type="entry name" value="MUCIN-4"/>
    <property type="match status" value="1"/>
</dbReference>
<dbReference type="InterPro" id="IPR051495">
    <property type="entry name" value="Epithelial_Barrier/Signaling"/>
</dbReference>
<dbReference type="EMBL" id="FOBH01000009">
    <property type="protein sequence ID" value="SEL33982.1"/>
    <property type="molecule type" value="Genomic_DNA"/>
</dbReference>
<evidence type="ECO:0000259" key="3">
    <source>
        <dbReference type="Pfam" id="PF06119"/>
    </source>
</evidence>
<reference evidence="5 6" key="1">
    <citation type="submission" date="2016-10" db="EMBL/GenBank/DDBJ databases">
        <authorList>
            <person name="de Groot N.N."/>
        </authorList>
    </citation>
    <scope>NUCLEOTIDE SEQUENCE [LARGE SCALE GENOMIC DNA]</scope>
    <source>
        <strain evidence="5 6">Nv1</strain>
    </source>
</reference>
<feature type="chain" id="PRO_5011743178" evidence="2">
    <location>
        <begin position="22"/>
        <end position="303"/>
    </location>
</feature>
<dbReference type="Pfam" id="PF06119">
    <property type="entry name" value="NIDO"/>
    <property type="match status" value="1"/>
</dbReference>